<feature type="modified residue" description="N6-(pyridoxal phosphate)lysine" evidence="5">
    <location>
        <position position="300"/>
    </location>
</feature>
<comment type="miscellaneous">
    <text evidence="5">May also have succinyldiaminopimelate aminotransferase activity, thus carrying out the corresponding step in lysine biosynthesis.</text>
</comment>
<keyword evidence="3 5" id="KW-0808">Transferase</keyword>
<dbReference type="PANTHER" id="PTHR11986">
    <property type="entry name" value="AMINOTRANSFERASE CLASS III"/>
    <property type="match status" value="1"/>
</dbReference>
<keyword evidence="5" id="KW-0055">Arginine biosynthesis</keyword>
<comment type="similarity">
    <text evidence="5">Belongs to the class-III pyridoxal-phosphate-dependent aminotransferase family. ArgD subfamily.</text>
</comment>
<dbReference type="HAMAP" id="MF_01107">
    <property type="entry name" value="ArgD_aminotrans_3"/>
    <property type="match status" value="1"/>
</dbReference>
<gene>
    <name evidence="5" type="primary">argD</name>
    <name evidence="7" type="ORF">EDD34_2630</name>
</gene>
<dbReference type="GO" id="GO:0006526">
    <property type="term" value="P:L-arginine biosynthetic process"/>
    <property type="evidence" value="ECO:0007669"/>
    <property type="project" value="UniProtKB-UniRule"/>
</dbReference>
<keyword evidence="4 5" id="KW-0663">Pyridoxal phosphate</keyword>
<accession>A0A3N4YPC9</accession>
<evidence type="ECO:0000313" key="7">
    <source>
        <dbReference type="EMBL" id="RPF21987.1"/>
    </source>
</evidence>
<feature type="binding site" evidence="5">
    <location>
        <position position="330"/>
    </location>
    <ligand>
        <name>pyridoxal 5'-phosphate</name>
        <dbReference type="ChEBI" id="CHEBI:597326"/>
    </ligand>
</feature>
<sequence length="452" mass="46310">MKDLTTAGVAARPGSRGPVEPGEATGAAWTERYVGAVMDTFGPPQRVLVRGEGAYVWDADGKRYLDLLAGIAVNALGHAHPTLTAAISAQLGTLGHTSNFFGTPTQIALAERLLALAGAPAGSRVFFTNSGTEALEAAFKMTRRVPASSGGGCRTRVLALEGGFHGRSMGALALTHKRAYREPFEPLPGGVEHLPFGDAAALEAAFSPDVVAERGEVAAFVAEPLQGEAGVRPLPPGYLALARRLTREHGALLVLDEVQTGIGRTGEWFAFQHPDALGPAGAGAGTPGADVLPDVVTLAKGLGGGFPVGAVIAFGEESARLLGRGQHGSTFGGNPVASAAGLATLGVIERDALLTQVRETGELLRREIEGSGSPLVSGVRGRGLLLAVQFAAPVAARVVARALEAGFIVNAVAPDAVRLAPPLILTADQAREAAAFFAALPASWAEETEEAS</sequence>
<reference evidence="7 8" key="1">
    <citation type="submission" date="2018-11" db="EMBL/GenBank/DDBJ databases">
        <title>Sequencing the genomes of 1000 actinobacteria strains.</title>
        <authorList>
            <person name="Klenk H.-P."/>
        </authorList>
    </citation>
    <scope>NUCLEOTIDE SEQUENCE [LARGE SCALE GENOMIC DNA]</scope>
    <source>
        <strain evidence="7 8">DSM 15700</strain>
    </source>
</reference>
<keyword evidence="2 5" id="KW-0028">Amino-acid biosynthesis</keyword>
<dbReference type="InterPro" id="IPR050103">
    <property type="entry name" value="Class-III_PLP-dep_AT"/>
</dbReference>
<feature type="binding site" evidence="5">
    <location>
        <position position="164"/>
    </location>
    <ligand>
        <name>pyridoxal 5'-phosphate</name>
        <dbReference type="ChEBI" id="CHEBI:597326"/>
    </ligand>
</feature>
<dbReference type="PANTHER" id="PTHR11986:SF79">
    <property type="entry name" value="ACETYLORNITHINE AMINOTRANSFERASE, MITOCHONDRIAL"/>
    <property type="match status" value="1"/>
</dbReference>
<comment type="cofactor">
    <cofactor evidence="5">
        <name>pyridoxal 5'-phosphate</name>
        <dbReference type="ChEBI" id="CHEBI:597326"/>
    </cofactor>
    <text evidence="5">Binds 1 pyridoxal phosphate per subunit.</text>
</comment>
<dbReference type="InterPro" id="IPR004636">
    <property type="entry name" value="AcOrn/SuccOrn_fam"/>
</dbReference>
<dbReference type="SUPFAM" id="SSF53383">
    <property type="entry name" value="PLP-dependent transferases"/>
    <property type="match status" value="1"/>
</dbReference>
<dbReference type="GO" id="GO:0030170">
    <property type="term" value="F:pyridoxal phosphate binding"/>
    <property type="evidence" value="ECO:0007669"/>
    <property type="project" value="InterPro"/>
</dbReference>
<dbReference type="EMBL" id="RKQZ01000001">
    <property type="protein sequence ID" value="RPF21987.1"/>
    <property type="molecule type" value="Genomic_DNA"/>
</dbReference>
<evidence type="ECO:0000256" key="4">
    <source>
        <dbReference type="ARBA" id="ARBA00022898"/>
    </source>
</evidence>
<dbReference type="EC" id="2.6.1.11" evidence="5"/>
<dbReference type="GO" id="GO:0005737">
    <property type="term" value="C:cytoplasm"/>
    <property type="evidence" value="ECO:0007669"/>
    <property type="project" value="UniProtKB-SubCell"/>
</dbReference>
<dbReference type="Gene3D" id="3.90.1150.10">
    <property type="entry name" value="Aspartate Aminotransferase, domain 1"/>
    <property type="match status" value="1"/>
</dbReference>
<keyword evidence="8" id="KW-1185">Reference proteome</keyword>
<dbReference type="OrthoDB" id="9801052at2"/>
<dbReference type="UniPathway" id="UPA00068">
    <property type="reaction ID" value="UER00109"/>
</dbReference>
<feature type="binding site" evidence="5">
    <location>
        <position position="167"/>
    </location>
    <ligand>
        <name>N(2)-acetyl-L-ornithine</name>
        <dbReference type="ChEBI" id="CHEBI:57805"/>
    </ligand>
</feature>
<feature type="binding site" evidence="5">
    <location>
        <begin position="256"/>
        <end position="259"/>
    </location>
    <ligand>
        <name>pyridoxal 5'-phosphate</name>
        <dbReference type="ChEBI" id="CHEBI:597326"/>
    </ligand>
</feature>
<dbReference type="Pfam" id="PF00202">
    <property type="entry name" value="Aminotran_3"/>
    <property type="match status" value="1"/>
</dbReference>
<evidence type="ECO:0000256" key="1">
    <source>
        <dbReference type="ARBA" id="ARBA00022576"/>
    </source>
</evidence>
<dbReference type="RefSeq" id="WP_123814968.1">
    <property type="nucleotide sequence ID" value="NZ_RKQZ01000001.1"/>
</dbReference>
<protein>
    <recommendedName>
        <fullName evidence="5">Acetylornithine aminotransferase</fullName>
        <shortName evidence="5">ACOAT</shortName>
        <ecNumber evidence="5">2.6.1.11</ecNumber>
    </recommendedName>
</protein>
<evidence type="ECO:0000313" key="8">
    <source>
        <dbReference type="Proteomes" id="UP000280501"/>
    </source>
</evidence>
<dbReference type="GO" id="GO:0042802">
    <property type="term" value="F:identical protein binding"/>
    <property type="evidence" value="ECO:0007669"/>
    <property type="project" value="TreeGrafter"/>
</dbReference>
<proteinExistence type="inferred from homology"/>
<keyword evidence="1 5" id="KW-0032">Aminotransferase</keyword>
<dbReference type="Proteomes" id="UP000280501">
    <property type="component" value="Unassembled WGS sequence"/>
</dbReference>
<dbReference type="CDD" id="cd00610">
    <property type="entry name" value="OAT_like"/>
    <property type="match status" value="1"/>
</dbReference>
<dbReference type="GO" id="GO:0003992">
    <property type="term" value="F:N2-acetyl-L-ornithine:2-oxoglutarate 5-aminotransferase activity"/>
    <property type="evidence" value="ECO:0007669"/>
    <property type="project" value="UniProtKB-UniRule"/>
</dbReference>
<comment type="catalytic activity">
    <reaction evidence="5">
        <text>N(2)-acetyl-L-ornithine + 2-oxoglutarate = N-acetyl-L-glutamate 5-semialdehyde + L-glutamate</text>
        <dbReference type="Rhea" id="RHEA:18049"/>
        <dbReference type="ChEBI" id="CHEBI:16810"/>
        <dbReference type="ChEBI" id="CHEBI:29123"/>
        <dbReference type="ChEBI" id="CHEBI:29985"/>
        <dbReference type="ChEBI" id="CHEBI:57805"/>
        <dbReference type="EC" id="2.6.1.11"/>
    </reaction>
</comment>
<evidence type="ECO:0000256" key="2">
    <source>
        <dbReference type="ARBA" id="ARBA00022605"/>
    </source>
</evidence>
<dbReference type="InterPro" id="IPR015421">
    <property type="entry name" value="PyrdxlP-dep_Trfase_major"/>
</dbReference>
<dbReference type="InterPro" id="IPR015424">
    <property type="entry name" value="PyrdxlP-dep_Trfase"/>
</dbReference>
<keyword evidence="5" id="KW-0963">Cytoplasm</keyword>
<comment type="caution">
    <text evidence="7">The sequence shown here is derived from an EMBL/GenBank/DDBJ whole genome shotgun (WGS) entry which is preliminary data.</text>
</comment>
<feature type="region of interest" description="Disordered" evidence="6">
    <location>
        <begin position="1"/>
        <end position="24"/>
    </location>
</feature>
<dbReference type="Gene3D" id="3.40.640.10">
    <property type="entry name" value="Type I PLP-dependent aspartate aminotransferase-like (Major domain)"/>
    <property type="match status" value="1"/>
</dbReference>
<evidence type="ECO:0000256" key="6">
    <source>
        <dbReference type="SAM" id="MobiDB-lite"/>
    </source>
</evidence>
<dbReference type="AlphaFoldDB" id="A0A3N4YPC9"/>
<comment type="pathway">
    <text evidence="5">Amino-acid biosynthesis; L-arginine biosynthesis; N(2)-acetyl-L-ornithine from L-glutamate: step 4/4.</text>
</comment>
<feature type="binding site" evidence="5">
    <location>
        <position position="329"/>
    </location>
    <ligand>
        <name>N(2)-acetyl-L-ornithine</name>
        <dbReference type="ChEBI" id="CHEBI:57805"/>
    </ligand>
</feature>
<dbReference type="FunFam" id="3.40.640.10:FF:000004">
    <property type="entry name" value="Acetylornithine aminotransferase"/>
    <property type="match status" value="1"/>
</dbReference>
<comment type="subcellular location">
    <subcellularLocation>
        <location evidence="5">Cytoplasm</location>
    </subcellularLocation>
</comment>
<organism evidence="7 8">
    <name type="scientific">Myceligenerans xiligouense</name>
    <dbReference type="NCBI Taxonomy" id="253184"/>
    <lineage>
        <taxon>Bacteria</taxon>
        <taxon>Bacillati</taxon>
        <taxon>Actinomycetota</taxon>
        <taxon>Actinomycetes</taxon>
        <taxon>Micrococcales</taxon>
        <taxon>Promicromonosporaceae</taxon>
        <taxon>Myceligenerans</taxon>
    </lineage>
</organism>
<name>A0A3N4YPC9_9MICO</name>
<dbReference type="NCBIfam" id="NF002874">
    <property type="entry name" value="PRK03244.1"/>
    <property type="match status" value="1"/>
</dbReference>
<dbReference type="PIRSF" id="PIRSF000521">
    <property type="entry name" value="Transaminase_4ab_Lys_Orn"/>
    <property type="match status" value="1"/>
</dbReference>
<feature type="binding site" evidence="5">
    <location>
        <begin position="131"/>
        <end position="132"/>
    </location>
    <ligand>
        <name>pyridoxal 5'-phosphate</name>
        <dbReference type="ChEBI" id="CHEBI:597326"/>
    </ligand>
</feature>
<dbReference type="InterPro" id="IPR005814">
    <property type="entry name" value="Aminotrans_3"/>
</dbReference>
<evidence type="ECO:0000256" key="3">
    <source>
        <dbReference type="ARBA" id="ARBA00022679"/>
    </source>
</evidence>
<evidence type="ECO:0000256" key="5">
    <source>
        <dbReference type="HAMAP-Rule" id="MF_01107"/>
    </source>
</evidence>
<dbReference type="InterPro" id="IPR015422">
    <property type="entry name" value="PyrdxlP-dep_Trfase_small"/>
</dbReference>
<comment type="subunit">
    <text evidence="5">Homodimer.</text>
</comment>